<sequence>MLILMSLTSAVFAASPIPLFLIDSKTSFLSDAVKVVFYFNQQPDIKSIESNNRLEFIMDFPRCDFLIKTYREKIKDELLNGVLIFKTEDSTRVLIRQLQMTQSRIMQGYDKSKKNFYVSVLFYRPYERYSKYEARLAEINEYKKRGIPVVLIDAGHGGKDPGAKSVYGDIEKSLNLKFARRIADNINETGLCRAYLSRSGDRFLSLGRRVFLANQYGADAFISVHFNANKSKRVRGFEIYYLSNGTASDKASEILADIENSAEFVDENIAGEQDYQVQSILLDLKEKENIKESGILSTIITGRVSKIGSYPASEPKQANFAVLRNLNMPSILVEMGYLSNNEDISFLRSSANVEEVCLRVALGVINYLCPKSSLDYSSIKNNGRKASGDFVAKAIKTAAAVRKHESAAAVPAIESTKPAVEKKAAKKVEYKVKTGDTLSKIAKKFKVDLKKLIEINHKNSAGAIFAGEVLIISDGQ</sequence>
<dbReference type="STRING" id="1817813.A2008_11465"/>
<dbReference type="AlphaFoldDB" id="A0A1F7WRH9"/>
<reference evidence="3 4" key="1">
    <citation type="journal article" date="2016" name="Nat. Commun.">
        <title>Thousands of microbial genomes shed light on interconnected biogeochemical processes in an aquifer system.</title>
        <authorList>
            <person name="Anantharaman K."/>
            <person name="Brown C.T."/>
            <person name="Hug L.A."/>
            <person name="Sharon I."/>
            <person name="Castelle C.J."/>
            <person name="Probst A.J."/>
            <person name="Thomas B.C."/>
            <person name="Singh A."/>
            <person name="Wilkins M.J."/>
            <person name="Karaoz U."/>
            <person name="Brodie E.L."/>
            <person name="Williams K.H."/>
            <person name="Hubbard S.S."/>
            <person name="Banfield J.F."/>
        </authorList>
    </citation>
    <scope>NUCLEOTIDE SEQUENCE [LARGE SCALE GENOMIC DNA]</scope>
</reference>
<dbReference type="PANTHER" id="PTHR30404:SF0">
    <property type="entry name" value="N-ACETYLMURAMOYL-L-ALANINE AMIDASE AMIC"/>
    <property type="match status" value="1"/>
</dbReference>
<dbReference type="EMBL" id="MGFH01000116">
    <property type="protein sequence ID" value="OGM05382.1"/>
    <property type="molecule type" value="Genomic_DNA"/>
</dbReference>
<proteinExistence type="predicted"/>
<dbReference type="InterPro" id="IPR050695">
    <property type="entry name" value="N-acetylmuramoyl_amidase_3"/>
</dbReference>
<dbReference type="Gene3D" id="3.10.350.10">
    <property type="entry name" value="LysM domain"/>
    <property type="match status" value="1"/>
</dbReference>
<keyword evidence="1" id="KW-0378">Hydrolase</keyword>
<dbReference type="SUPFAM" id="SSF54106">
    <property type="entry name" value="LysM domain"/>
    <property type="match status" value="1"/>
</dbReference>
<evidence type="ECO:0000259" key="2">
    <source>
        <dbReference type="PROSITE" id="PS51782"/>
    </source>
</evidence>
<dbReference type="InterPro" id="IPR002508">
    <property type="entry name" value="MurNAc-LAA_cat"/>
</dbReference>
<dbReference type="SUPFAM" id="SSF53187">
    <property type="entry name" value="Zn-dependent exopeptidases"/>
    <property type="match status" value="1"/>
</dbReference>
<accession>A0A1F7WRH9</accession>
<dbReference type="GO" id="GO:0030288">
    <property type="term" value="C:outer membrane-bounded periplasmic space"/>
    <property type="evidence" value="ECO:0007669"/>
    <property type="project" value="TreeGrafter"/>
</dbReference>
<evidence type="ECO:0000313" key="3">
    <source>
        <dbReference type="EMBL" id="OGM05382.1"/>
    </source>
</evidence>
<gene>
    <name evidence="3" type="ORF">A2008_11465</name>
</gene>
<dbReference type="PANTHER" id="PTHR30404">
    <property type="entry name" value="N-ACETYLMURAMOYL-L-ALANINE AMIDASE"/>
    <property type="match status" value="1"/>
</dbReference>
<dbReference type="SMART" id="SM00646">
    <property type="entry name" value="Ami_3"/>
    <property type="match status" value="1"/>
</dbReference>
<dbReference type="CDD" id="cd00118">
    <property type="entry name" value="LysM"/>
    <property type="match status" value="1"/>
</dbReference>
<dbReference type="CDD" id="cd02696">
    <property type="entry name" value="MurNAc-LAA"/>
    <property type="match status" value="1"/>
</dbReference>
<feature type="domain" description="LysM" evidence="2">
    <location>
        <begin position="428"/>
        <end position="472"/>
    </location>
</feature>
<comment type="caution">
    <text evidence="3">The sequence shown here is derived from an EMBL/GenBank/DDBJ whole genome shotgun (WGS) entry which is preliminary data.</text>
</comment>
<dbReference type="GO" id="GO:0008745">
    <property type="term" value="F:N-acetylmuramoyl-L-alanine amidase activity"/>
    <property type="evidence" value="ECO:0007669"/>
    <property type="project" value="InterPro"/>
</dbReference>
<dbReference type="Gene3D" id="3.40.630.40">
    <property type="entry name" value="Zn-dependent exopeptidases"/>
    <property type="match status" value="1"/>
</dbReference>
<dbReference type="SMART" id="SM00257">
    <property type="entry name" value="LysM"/>
    <property type="match status" value="1"/>
</dbReference>
<dbReference type="InterPro" id="IPR018392">
    <property type="entry name" value="LysM"/>
</dbReference>
<protein>
    <recommendedName>
        <fullName evidence="2">LysM domain-containing protein</fullName>
    </recommendedName>
</protein>
<dbReference type="PROSITE" id="PS51782">
    <property type="entry name" value="LYSM"/>
    <property type="match status" value="1"/>
</dbReference>
<dbReference type="Proteomes" id="UP000178735">
    <property type="component" value="Unassembled WGS sequence"/>
</dbReference>
<dbReference type="InterPro" id="IPR036779">
    <property type="entry name" value="LysM_dom_sf"/>
</dbReference>
<evidence type="ECO:0000313" key="4">
    <source>
        <dbReference type="Proteomes" id="UP000178735"/>
    </source>
</evidence>
<dbReference type="GO" id="GO:0009253">
    <property type="term" value="P:peptidoglycan catabolic process"/>
    <property type="evidence" value="ECO:0007669"/>
    <property type="project" value="InterPro"/>
</dbReference>
<organism evidence="3 4">
    <name type="scientific">Candidatus Wallbacteria bacterium GWC2_49_35</name>
    <dbReference type="NCBI Taxonomy" id="1817813"/>
    <lineage>
        <taxon>Bacteria</taxon>
        <taxon>Candidatus Walliibacteriota</taxon>
    </lineage>
</organism>
<evidence type="ECO:0000256" key="1">
    <source>
        <dbReference type="ARBA" id="ARBA00022801"/>
    </source>
</evidence>
<dbReference type="Pfam" id="PF01476">
    <property type="entry name" value="LysM"/>
    <property type="match status" value="1"/>
</dbReference>
<name>A0A1F7WRH9_9BACT</name>
<dbReference type="Pfam" id="PF01520">
    <property type="entry name" value="Amidase_3"/>
    <property type="match status" value="1"/>
</dbReference>